<dbReference type="EMBL" id="KZ308815">
    <property type="protein sequence ID" value="KAG8234470.1"/>
    <property type="molecule type" value="Genomic_DNA"/>
</dbReference>
<dbReference type="InterPro" id="IPR018362">
    <property type="entry name" value="CCAAT-binding_factor_CS"/>
</dbReference>
<comment type="similarity">
    <text evidence="7">Belongs to the NFYA/HAP2 subunit family.</text>
</comment>
<evidence type="ECO:0000256" key="5">
    <source>
        <dbReference type="ARBA" id="ARBA00023163"/>
    </source>
</evidence>
<dbReference type="SMART" id="SM00521">
    <property type="entry name" value="CBF"/>
    <property type="match status" value="1"/>
</dbReference>
<keyword evidence="3 7" id="KW-0238">DNA-binding</keyword>
<dbReference type="PRINTS" id="PR00616">
    <property type="entry name" value="CCAATSUBUNTB"/>
</dbReference>
<dbReference type="Proteomes" id="UP000792457">
    <property type="component" value="Unassembled WGS sequence"/>
</dbReference>
<dbReference type="GO" id="GO:0003677">
    <property type="term" value="F:DNA binding"/>
    <property type="evidence" value="ECO:0007669"/>
    <property type="project" value="UniProtKB-KW"/>
</dbReference>
<dbReference type="AlphaFoldDB" id="A0A8K0P3G3"/>
<proteinExistence type="inferred from homology"/>
<comment type="caution">
    <text evidence="9">The sequence shown here is derived from an EMBL/GenBank/DDBJ whole genome shotgun (WGS) entry which is preliminary data.</text>
</comment>
<name>A0A8K0P3G3_LADFU</name>
<sequence>MKPNMEQQLNTAGGGEGQVTVMQAVPTTVSGGQQVQVVQVSNGQVLQNAGGQQIMLQAIQQNGQTIQVAAPSAQGIPQIQVLPVSSLQGASAPQQIVIQQPQQAQIIQTADGQTFIYQPVQLGSQGNVVQEAQPTGFVLRALPFAVLVINLSGNLVQLATSASTPTAAQAATPQQPPSPPPQPAAVPTSPVSVSQNIGVNGTNIVMMVPGSGGVPQFQRIPLPGGTEFLEEEPLYVNAKQYRRILKRRQARAKLEAEGRIPKERPKYLHESRHRHAMNRIRGEGGRFHSGSVKKRNSHNTRTLSLPVTSTSAQVDTDIASAIVIEG</sequence>
<keyword evidence="10" id="KW-1185">Reference proteome</keyword>
<dbReference type="PROSITE" id="PS51152">
    <property type="entry name" value="NFYA_HAP2_2"/>
    <property type="match status" value="1"/>
</dbReference>
<comment type="subunit">
    <text evidence="7">Heterotrimer.</text>
</comment>
<protein>
    <recommendedName>
        <fullName evidence="7">Nuclear transcription factor Y subunit</fullName>
    </recommendedName>
</protein>
<keyword evidence="4" id="KW-0010">Activator</keyword>
<reference evidence="9" key="2">
    <citation type="submission" date="2017-10" db="EMBL/GenBank/DDBJ databases">
        <title>Ladona fulva Genome sequencing and assembly.</title>
        <authorList>
            <person name="Murali S."/>
            <person name="Richards S."/>
            <person name="Bandaranaike D."/>
            <person name="Bellair M."/>
            <person name="Blankenburg K."/>
            <person name="Chao H."/>
            <person name="Dinh H."/>
            <person name="Doddapaneni H."/>
            <person name="Dugan-Rocha S."/>
            <person name="Elkadiri S."/>
            <person name="Gnanaolivu R."/>
            <person name="Hernandez B."/>
            <person name="Skinner E."/>
            <person name="Javaid M."/>
            <person name="Lee S."/>
            <person name="Li M."/>
            <person name="Ming W."/>
            <person name="Munidasa M."/>
            <person name="Muniz J."/>
            <person name="Nguyen L."/>
            <person name="Hughes D."/>
            <person name="Osuji N."/>
            <person name="Pu L.-L."/>
            <person name="Puazo M."/>
            <person name="Qu C."/>
            <person name="Quiroz J."/>
            <person name="Raj R."/>
            <person name="Weissenberger G."/>
            <person name="Xin Y."/>
            <person name="Zou X."/>
            <person name="Han Y."/>
            <person name="Worley K."/>
            <person name="Muzny D."/>
            <person name="Gibbs R."/>
        </authorList>
    </citation>
    <scope>NUCLEOTIDE SEQUENCE</scope>
    <source>
        <strain evidence="9">Sampled in the wild</strain>
    </source>
</reference>
<evidence type="ECO:0000256" key="2">
    <source>
        <dbReference type="ARBA" id="ARBA00023015"/>
    </source>
</evidence>
<evidence type="ECO:0000313" key="10">
    <source>
        <dbReference type="Proteomes" id="UP000792457"/>
    </source>
</evidence>
<feature type="region of interest" description="Disordered" evidence="8">
    <location>
        <begin position="166"/>
        <end position="193"/>
    </location>
</feature>
<comment type="function">
    <text evidence="7">Component of the sequence-specific heterotrimeric transcription factor (NF-Y) which specifically recognizes a 5'-CCAAT-3' box motif found in the promoters of its target genes.</text>
</comment>
<evidence type="ECO:0000256" key="8">
    <source>
        <dbReference type="SAM" id="MobiDB-lite"/>
    </source>
</evidence>
<reference evidence="9" key="1">
    <citation type="submission" date="2013-04" db="EMBL/GenBank/DDBJ databases">
        <authorList>
            <person name="Qu J."/>
            <person name="Murali S.C."/>
            <person name="Bandaranaike D."/>
            <person name="Bellair M."/>
            <person name="Blankenburg K."/>
            <person name="Chao H."/>
            <person name="Dinh H."/>
            <person name="Doddapaneni H."/>
            <person name="Downs B."/>
            <person name="Dugan-Rocha S."/>
            <person name="Elkadiri S."/>
            <person name="Gnanaolivu R.D."/>
            <person name="Hernandez B."/>
            <person name="Javaid M."/>
            <person name="Jayaseelan J.C."/>
            <person name="Lee S."/>
            <person name="Li M."/>
            <person name="Ming W."/>
            <person name="Munidasa M."/>
            <person name="Muniz J."/>
            <person name="Nguyen L."/>
            <person name="Ongeri F."/>
            <person name="Osuji N."/>
            <person name="Pu L.-L."/>
            <person name="Puazo M."/>
            <person name="Qu C."/>
            <person name="Quiroz J."/>
            <person name="Raj R."/>
            <person name="Weissenberger G."/>
            <person name="Xin Y."/>
            <person name="Zou X."/>
            <person name="Han Y."/>
            <person name="Richards S."/>
            <person name="Worley K."/>
            <person name="Muzny D."/>
            <person name="Gibbs R."/>
        </authorList>
    </citation>
    <scope>NUCLEOTIDE SEQUENCE</scope>
    <source>
        <strain evidence="9">Sampled in the wild</strain>
    </source>
</reference>
<dbReference type="InterPro" id="IPR001289">
    <property type="entry name" value="NFYA"/>
</dbReference>
<accession>A0A8K0P3G3</accession>
<keyword evidence="2 7" id="KW-0805">Transcription regulation</keyword>
<evidence type="ECO:0000313" key="9">
    <source>
        <dbReference type="EMBL" id="KAG8234470.1"/>
    </source>
</evidence>
<dbReference type="Gene3D" id="6.10.250.2430">
    <property type="match status" value="1"/>
</dbReference>
<comment type="subcellular location">
    <subcellularLocation>
        <location evidence="1 7">Nucleus</location>
    </subcellularLocation>
</comment>
<evidence type="ECO:0000256" key="4">
    <source>
        <dbReference type="ARBA" id="ARBA00023159"/>
    </source>
</evidence>
<dbReference type="Pfam" id="PF02045">
    <property type="entry name" value="CBFB_NFYA"/>
    <property type="match status" value="1"/>
</dbReference>
<dbReference type="GO" id="GO:0016602">
    <property type="term" value="C:CCAAT-binding factor complex"/>
    <property type="evidence" value="ECO:0007669"/>
    <property type="project" value="InterPro"/>
</dbReference>
<feature type="compositionally biased region" description="Pro residues" evidence="8">
    <location>
        <begin position="174"/>
        <end position="184"/>
    </location>
</feature>
<evidence type="ECO:0000256" key="1">
    <source>
        <dbReference type="ARBA" id="ARBA00004123"/>
    </source>
</evidence>
<gene>
    <name evidence="9" type="ORF">J437_LFUL015112</name>
</gene>
<dbReference type="GO" id="GO:0003700">
    <property type="term" value="F:DNA-binding transcription factor activity"/>
    <property type="evidence" value="ECO:0007669"/>
    <property type="project" value="UniProtKB-UniRule"/>
</dbReference>
<dbReference type="OrthoDB" id="1097733at2759"/>
<organism evidence="9 10">
    <name type="scientific">Ladona fulva</name>
    <name type="common">Scarce chaser dragonfly</name>
    <name type="synonym">Libellula fulva</name>
    <dbReference type="NCBI Taxonomy" id="123851"/>
    <lineage>
        <taxon>Eukaryota</taxon>
        <taxon>Metazoa</taxon>
        <taxon>Ecdysozoa</taxon>
        <taxon>Arthropoda</taxon>
        <taxon>Hexapoda</taxon>
        <taxon>Insecta</taxon>
        <taxon>Pterygota</taxon>
        <taxon>Palaeoptera</taxon>
        <taxon>Odonata</taxon>
        <taxon>Epiprocta</taxon>
        <taxon>Anisoptera</taxon>
        <taxon>Libelluloidea</taxon>
        <taxon>Libellulidae</taxon>
        <taxon>Ladona</taxon>
    </lineage>
</organism>
<evidence type="ECO:0000256" key="7">
    <source>
        <dbReference type="RuleBase" id="RU367155"/>
    </source>
</evidence>
<dbReference type="PANTHER" id="PTHR12632">
    <property type="entry name" value="TRANSCRIPTION FACTOR NF-Y ALPHA-RELATED"/>
    <property type="match status" value="1"/>
</dbReference>
<evidence type="ECO:0000256" key="6">
    <source>
        <dbReference type="ARBA" id="ARBA00023242"/>
    </source>
</evidence>
<keyword evidence="6 7" id="KW-0539">Nucleus</keyword>
<evidence type="ECO:0000256" key="3">
    <source>
        <dbReference type="ARBA" id="ARBA00023125"/>
    </source>
</evidence>
<keyword evidence="5 7" id="KW-0804">Transcription</keyword>
<dbReference type="PROSITE" id="PS00686">
    <property type="entry name" value="NFYA_HAP2_1"/>
    <property type="match status" value="1"/>
</dbReference>